<dbReference type="InterPro" id="IPR041657">
    <property type="entry name" value="HTH_17"/>
</dbReference>
<evidence type="ECO:0000313" key="3">
    <source>
        <dbReference type="EMBL" id="CAJ0857795.1"/>
    </source>
</evidence>
<dbReference type="AlphaFoldDB" id="A0AA48LXW7"/>
<feature type="domain" description="Helix-turn-helix" evidence="2">
    <location>
        <begin position="4"/>
        <end position="52"/>
    </location>
</feature>
<evidence type="ECO:0000259" key="2">
    <source>
        <dbReference type="Pfam" id="PF12728"/>
    </source>
</evidence>
<dbReference type="PANTHER" id="PTHR38431">
    <property type="entry name" value="BLL2305 PROTEIN"/>
    <property type="match status" value="1"/>
</dbReference>
<dbReference type="InterPro" id="IPR010093">
    <property type="entry name" value="SinI_DNA-bd"/>
</dbReference>
<organism evidence="3">
    <name type="scientific">freshwater sediment metagenome</name>
    <dbReference type="NCBI Taxonomy" id="556182"/>
    <lineage>
        <taxon>unclassified sequences</taxon>
        <taxon>metagenomes</taxon>
        <taxon>ecological metagenomes</taxon>
    </lineage>
</organism>
<reference evidence="3" key="1">
    <citation type="submission" date="2023-07" db="EMBL/GenBank/DDBJ databases">
        <authorList>
            <person name="Pelsma A.J. K."/>
        </authorList>
    </citation>
    <scope>NUCLEOTIDE SEQUENCE</scope>
</reference>
<dbReference type="EMBL" id="OY288114">
    <property type="protein sequence ID" value="CAJ0857795.1"/>
    <property type="molecule type" value="Genomic_DNA"/>
</dbReference>
<dbReference type="GO" id="GO:0003677">
    <property type="term" value="F:DNA binding"/>
    <property type="evidence" value="ECO:0007669"/>
    <property type="project" value="InterPro"/>
</dbReference>
<dbReference type="Pfam" id="PF12728">
    <property type="entry name" value="HTH_17"/>
    <property type="match status" value="1"/>
</dbReference>
<dbReference type="PANTHER" id="PTHR38431:SF1">
    <property type="entry name" value="BLL2305 PROTEIN"/>
    <property type="match status" value="1"/>
</dbReference>
<dbReference type="NCBIfam" id="TIGR01764">
    <property type="entry name" value="excise"/>
    <property type="match status" value="1"/>
</dbReference>
<sequence>MSEFYTTRELAALLRIKERKVYDLVSEKQVPVRRVTGKLLFPKDEVQAWIAAGNEAHAWTRGRSVAEYPLIMAGGHDPLLEWALRESRSGIAALLDGALDGLERMKAHGCLAAGLHIPAKKGGDWNVDAVREALGDEPVVLIELAKRNRGLMYRPSLARPITRFAEIGDLRFQPRQPEAGSELILSSLLANEGLDRADLNISDAVERSETDLAAAIAAGRADVGLGVEAVAKQFHLKFAPLIVERFDLLVWRRDYFEPPFQKFMRFCASPAFLGRAEALGGYDCSEMGAVHFNGS</sequence>
<name>A0AA48LXW7_9ZZZZ</name>
<feature type="domain" description="PBP" evidence="1">
    <location>
        <begin position="87"/>
        <end position="267"/>
    </location>
</feature>
<evidence type="ECO:0000259" key="1">
    <source>
        <dbReference type="Pfam" id="PF12727"/>
    </source>
</evidence>
<proteinExistence type="predicted"/>
<dbReference type="Pfam" id="PF12727">
    <property type="entry name" value="PBP_like"/>
    <property type="match status" value="1"/>
</dbReference>
<protein>
    <recommendedName>
        <fullName evidence="4">Helix-turn-helix domain-containing protein</fullName>
    </recommendedName>
</protein>
<dbReference type="InterPro" id="IPR024370">
    <property type="entry name" value="PBP_domain"/>
</dbReference>
<evidence type="ECO:0008006" key="4">
    <source>
        <dbReference type="Google" id="ProtNLM"/>
    </source>
</evidence>
<gene>
    <name evidence="3" type="ORF">AMST5_01052</name>
</gene>
<accession>A0AA48LXW7</accession>